<dbReference type="PANTHER" id="PTHR46323">
    <property type="entry name" value="BETA-GALACTOSIDASE"/>
    <property type="match status" value="1"/>
</dbReference>
<dbReference type="InterPro" id="IPR006103">
    <property type="entry name" value="Glyco_hydro_2_cat"/>
</dbReference>
<feature type="domain" description="Beta galactosidase small chain/" evidence="8">
    <location>
        <begin position="678"/>
        <end position="1009"/>
    </location>
</feature>
<organism evidence="9 10">
    <name type="scientific">Pleodorina starrii</name>
    <dbReference type="NCBI Taxonomy" id="330485"/>
    <lineage>
        <taxon>Eukaryota</taxon>
        <taxon>Viridiplantae</taxon>
        <taxon>Chlorophyta</taxon>
        <taxon>core chlorophytes</taxon>
        <taxon>Chlorophyceae</taxon>
        <taxon>CS clade</taxon>
        <taxon>Chlamydomonadales</taxon>
        <taxon>Volvocaceae</taxon>
        <taxon>Pleodorina</taxon>
    </lineage>
</organism>
<dbReference type="InterPro" id="IPR011013">
    <property type="entry name" value="Gal_mutarotase_sf_dom"/>
</dbReference>
<sequence>MHPCTTGSTADARVDPWWFTHPDGSRGSLPPRAHLTSDRPELSLAGAWDFRWFPSASDAVSACPDPTAPDTAWPDRIPVPGHWVLEHLDGDRRFGTPWYTNVVYPFPVDPPHVPDANPTGDHRTRFVLADLTGGARTDLRAVLLRFEGVESAFRVWVNGRWAGQAMGSRLTHEFDVTDLVRDGENTVVVRVHQFSAGSYLEDQDQWWLPGIFRDVRVLGEVHGGIDDVHLTADRDPATGEGVLGCRITAPADAFPVQVEIPELGLSTTVDGPDRVELPVGVVRAWTAEDPHLYDVALRAQGQLVTHRAGFRRVAISTDGVLQVDGAPVRFRGVNRHEFHPRRGRAVDADFTRDEYRLMQGNHVNAVRTSHYPPAHHALDLADEMGLWVVLEGDLETHGFVQQGWARNPSDDPAWRGAYLDRTARMWHRDKNHASVVMLSLGNESGTGANLAAAADWLRRHDDRPVHYEGDHDAAYTDVYSRMYPTPRETRSIAAGEPVPSTDAAGSNRIARMPFVLCEYAHPMGTGPGGLADYEEIFRTHPRACGGFVWEWKDHGITTVTPDGVPFLAYGGDFGEPLHDGSFVLDGLCTADGLPGPGLLEYAAVIDPLRLELDPGHAVVGNGYDHTVLTGLRLHWTLRGTAVETLRTGTVEAGDLPPRRSSRVPLPVAPGPGQHLEVTVEARGPVAGSRRRDAQLTGPPAVASGTPGPAATAPSGVRGPVLCVFRAPTDNDAGTIEPTRELWRPSPDGDDTDWHGYTGTDPRDATATPGIVVSTAWRWLDHGLHRLQPRTLAHDSGAPAGTVRTLWAAPGTDLRTAPFVLTHRWSATDRPGARRLELSWQLPELDVPLARVGCVLSLPVDPDGEVKFDGDGPHQSYPDACAAARYGTHRLPARGLADPGARPQASGNRARAHRLSIPLADGTRLRLQTLSTELDGAPAPRGLQWTLTPYRDEELMAAAHPHELPDTAGRDWFLHLDVGHHGLGSRSCGVDVPRSARLHARSARLDLVLEPEAPDTVRRRPAR</sequence>
<dbReference type="GO" id="GO:0030246">
    <property type="term" value="F:carbohydrate binding"/>
    <property type="evidence" value="ECO:0007669"/>
    <property type="project" value="InterPro"/>
</dbReference>
<dbReference type="EMBL" id="BRXU01000063">
    <property type="protein sequence ID" value="GLC62341.1"/>
    <property type="molecule type" value="Genomic_DNA"/>
</dbReference>
<keyword evidence="10" id="KW-1185">Reference proteome</keyword>
<keyword evidence="5" id="KW-0326">Glycosidase</keyword>
<dbReference type="Gene3D" id="2.60.40.10">
    <property type="entry name" value="Immunoglobulins"/>
    <property type="match status" value="1"/>
</dbReference>
<dbReference type="GO" id="GO:0004565">
    <property type="term" value="F:beta-galactosidase activity"/>
    <property type="evidence" value="ECO:0007669"/>
    <property type="project" value="UniProtKB-EC"/>
</dbReference>
<reference evidence="9 10" key="1">
    <citation type="journal article" date="2023" name="Commun. Biol.">
        <title>Reorganization of the ancestral sex-determining regions during the evolution of trioecy in Pleodorina starrii.</title>
        <authorList>
            <person name="Takahashi K."/>
            <person name="Suzuki S."/>
            <person name="Kawai-Toyooka H."/>
            <person name="Yamamoto K."/>
            <person name="Hamaji T."/>
            <person name="Ootsuki R."/>
            <person name="Yamaguchi H."/>
            <person name="Kawachi M."/>
            <person name="Higashiyama T."/>
            <person name="Nozaki H."/>
        </authorList>
    </citation>
    <scope>NUCLEOTIDE SEQUENCE [LARGE SCALE GENOMIC DNA]</scope>
    <source>
        <strain evidence="9 10">NIES-4479</strain>
    </source>
</reference>
<dbReference type="InterPro" id="IPR036156">
    <property type="entry name" value="Beta-gal/glucu_dom_sf"/>
</dbReference>
<comment type="similarity">
    <text evidence="2">Belongs to the glycosyl hydrolase 2 family.</text>
</comment>
<evidence type="ECO:0000259" key="8">
    <source>
        <dbReference type="SMART" id="SM01038"/>
    </source>
</evidence>
<comment type="caution">
    <text evidence="9">The sequence shown here is derived from an EMBL/GenBank/DDBJ whole genome shotgun (WGS) entry which is preliminary data.</text>
</comment>
<keyword evidence="4" id="KW-0378">Hydrolase</keyword>
<evidence type="ECO:0000256" key="4">
    <source>
        <dbReference type="ARBA" id="ARBA00022801"/>
    </source>
</evidence>
<evidence type="ECO:0000256" key="1">
    <source>
        <dbReference type="ARBA" id="ARBA00001412"/>
    </source>
</evidence>
<evidence type="ECO:0000256" key="5">
    <source>
        <dbReference type="ARBA" id="ARBA00023295"/>
    </source>
</evidence>
<gene>
    <name evidence="9" type="primary">PLESTB003321</name>
    <name evidence="9" type="ORF">PLESTB_001872800</name>
</gene>
<evidence type="ECO:0000256" key="2">
    <source>
        <dbReference type="ARBA" id="ARBA00007401"/>
    </source>
</evidence>
<dbReference type="Gene3D" id="2.60.120.260">
    <property type="entry name" value="Galactose-binding domain-like"/>
    <property type="match status" value="1"/>
</dbReference>
<feature type="region of interest" description="Disordered" evidence="7">
    <location>
        <begin position="728"/>
        <end position="748"/>
    </location>
</feature>
<dbReference type="Gene3D" id="2.70.98.10">
    <property type="match status" value="1"/>
</dbReference>
<dbReference type="InterPro" id="IPR013783">
    <property type="entry name" value="Ig-like_fold"/>
</dbReference>
<evidence type="ECO:0000256" key="7">
    <source>
        <dbReference type="SAM" id="MobiDB-lite"/>
    </source>
</evidence>
<protein>
    <recommendedName>
        <fullName evidence="3">beta-galactosidase</fullName>
        <ecNumber evidence="3">3.2.1.23</ecNumber>
    </recommendedName>
    <alternativeName>
        <fullName evidence="6">Lactase</fullName>
    </alternativeName>
</protein>
<dbReference type="GO" id="GO:0005990">
    <property type="term" value="P:lactose catabolic process"/>
    <property type="evidence" value="ECO:0007669"/>
    <property type="project" value="TreeGrafter"/>
</dbReference>
<dbReference type="InterPro" id="IPR017853">
    <property type="entry name" value="GH"/>
</dbReference>
<feature type="compositionally biased region" description="Low complexity" evidence="7">
    <location>
        <begin position="697"/>
        <end position="714"/>
    </location>
</feature>
<dbReference type="SMART" id="SM01038">
    <property type="entry name" value="Bgal_small_N"/>
    <property type="match status" value="1"/>
</dbReference>
<dbReference type="SUPFAM" id="SSF49785">
    <property type="entry name" value="Galactose-binding domain-like"/>
    <property type="match status" value="1"/>
</dbReference>
<dbReference type="PRINTS" id="PR00132">
    <property type="entry name" value="GLHYDRLASE2"/>
</dbReference>
<dbReference type="SUPFAM" id="SSF51445">
    <property type="entry name" value="(Trans)glycosidases"/>
    <property type="match status" value="1"/>
</dbReference>
<dbReference type="InterPro" id="IPR006104">
    <property type="entry name" value="Glyco_hydro_2_N"/>
</dbReference>
<dbReference type="AlphaFoldDB" id="A0A9W6FB47"/>
<proteinExistence type="inferred from homology"/>
<dbReference type="Pfam" id="PF02836">
    <property type="entry name" value="Glyco_hydro_2_C"/>
    <property type="match status" value="1"/>
</dbReference>
<dbReference type="Pfam" id="PF02929">
    <property type="entry name" value="Bgal_small_N"/>
    <property type="match status" value="1"/>
</dbReference>
<dbReference type="InterPro" id="IPR008979">
    <property type="entry name" value="Galactose-bd-like_sf"/>
</dbReference>
<feature type="region of interest" description="Disordered" evidence="7">
    <location>
        <begin position="654"/>
        <end position="673"/>
    </location>
</feature>
<dbReference type="Proteomes" id="UP001165080">
    <property type="component" value="Unassembled WGS sequence"/>
</dbReference>
<feature type="region of interest" description="Disordered" evidence="7">
    <location>
        <begin position="891"/>
        <end position="910"/>
    </location>
</feature>
<dbReference type="EC" id="3.2.1.23" evidence="3"/>
<dbReference type="InterPro" id="IPR004199">
    <property type="entry name" value="B-gal_small/dom_5"/>
</dbReference>
<comment type="catalytic activity">
    <reaction evidence="1">
        <text>Hydrolysis of terminal non-reducing beta-D-galactose residues in beta-D-galactosides.</text>
        <dbReference type="EC" id="3.2.1.23"/>
    </reaction>
</comment>
<evidence type="ECO:0000256" key="3">
    <source>
        <dbReference type="ARBA" id="ARBA00012756"/>
    </source>
</evidence>
<evidence type="ECO:0000313" key="10">
    <source>
        <dbReference type="Proteomes" id="UP001165080"/>
    </source>
</evidence>
<dbReference type="SUPFAM" id="SSF49303">
    <property type="entry name" value="beta-Galactosidase/glucuronidase domain"/>
    <property type="match status" value="1"/>
</dbReference>
<dbReference type="InterPro" id="IPR006101">
    <property type="entry name" value="Glyco_hydro_2"/>
</dbReference>
<evidence type="ECO:0000256" key="6">
    <source>
        <dbReference type="ARBA" id="ARBA00032230"/>
    </source>
</evidence>
<dbReference type="PANTHER" id="PTHR46323:SF2">
    <property type="entry name" value="BETA-GALACTOSIDASE"/>
    <property type="match status" value="1"/>
</dbReference>
<accession>A0A9W6FB47</accession>
<dbReference type="InterPro" id="IPR014718">
    <property type="entry name" value="GH-type_carb-bd"/>
</dbReference>
<dbReference type="InterPro" id="IPR050347">
    <property type="entry name" value="Bact_Beta-galactosidase"/>
</dbReference>
<name>A0A9W6FB47_9CHLO</name>
<dbReference type="GO" id="GO:0009341">
    <property type="term" value="C:beta-galactosidase complex"/>
    <property type="evidence" value="ECO:0007669"/>
    <property type="project" value="InterPro"/>
</dbReference>
<dbReference type="Gene3D" id="3.20.20.80">
    <property type="entry name" value="Glycosidases"/>
    <property type="match status" value="1"/>
</dbReference>
<dbReference type="SUPFAM" id="SSF74650">
    <property type="entry name" value="Galactose mutarotase-like"/>
    <property type="match status" value="1"/>
</dbReference>
<feature type="region of interest" description="Disordered" evidence="7">
    <location>
        <begin position="684"/>
        <end position="714"/>
    </location>
</feature>
<evidence type="ECO:0000313" key="9">
    <source>
        <dbReference type="EMBL" id="GLC62341.1"/>
    </source>
</evidence>
<dbReference type="Pfam" id="PF02837">
    <property type="entry name" value="Glyco_hydro_2_N"/>
    <property type="match status" value="1"/>
</dbReference>